<dbReference type="InterPro" id="IPR009057">
    <property type="entry name" value="Homeodomain-like_sf"/>
</dbReference>
<sequence length="361" mass="40746">MAKGRAVAIVLESAEKKDLLALTRKHGAPQALAERSRIVLAAAEGLNNKEIAAKVGVCTATVGTWRNRFAKNRMDGLYDEPRPGAPREIGDDEIATTIRKTLETLPKGATHWSLRTMAKEIGHAPSTVHRIWRAFGLQPHRVETFKLSSDPLFVEKVRDIVGLYLSPPERAVVLSVDEKSQVQALDRTQPLLPMRPGQAERCTHDYKRNGTTSLFAALDVKAGTIIGKCMTRHRATEFRKFLDEVERNVPTDLDIHVIMDNYGTHKTKLIRDWLAKRPRWHVHFTPTSASWINQVERFFALLTERALRRGVFRSVAELEKAIKAYIDTTNADPKPFRWTKTADDILASIQRFCLRTLTANA</sequence>
<keyword evidence="3" id="KW-1185">Reference proteome</keyword>
<dbReference type="AlphaFoldDB" id="A0A7V8SXB7"/>
<dbReference type="Pfam" id="PF13565">
    <property type="entry name" value="HTH_32"/>
    <property type="match status" value="1"/>
</dbReference>
<dbReference type="InterPro" id="IPR052702">
    <property type="entry name" value="MscS-like_channel"/>
</dbReference>
<name>A0A7V8SXB7_9BACT</name>
<organism evidence="2 3">
    <name type="scientific">Candidatus Acidiferrum panamense</name>
    <dbReference type="NCBI Taxonomy" id="2741543"/>
    <lineage>
        <taxon>Bacteria</taxon>
        <taxon>Pseudomonadati</taxon>
        <taxon>Acidobacteriota</taxon>
        <taxon>Terriglobia</taxon>
        <taxon>Candidatus Acidiferrales</taxon>
        <taxon>Candidatus Acidiferrum</taxon>
    </lineage>
</organism>
<dbReference type="GO" id="GO:0003676">
    <property type="term" value="F:nucleic acid binding"/>
    <property type="evidence" value="ECO:0007669"/>
    <property type="project" value="InterPro"/>
</dbReference>
<dbReference type="Pfam" id="PF13358">
    <property type="entry name" value="DDE_3"/>
    <property type="match status" value="1"/>
</dbReference>
<reference evidence="2" key="1">
    <citation type="submission" date="2020-06" db="EMBL/GenBank/DDBJ databases">
        <title>Legume-microbial interactions unlock mineral nutrients during tropical forest succession.</title>
        <authorList>
            <person name="Epihov D.Z."/>
        </authorList>
    </citation>
    <scope>NUCLEOTIDE SEQUENCE [LARGE SCALE GENOMIC DNA]</scope>
    <source>
        <strain evidence="2">Pan2503</strain>
    </source>
</reference>
<feature type="domain" description="Tc1-like transposase DDE" evidence="1">
    <location>
        <begin position="173"/>
        <end position="318"/>
    </location>
</feature>
<dbReference type="InterPro" id="IPR012337">
    <property type="entry name" value="RNaseH-like_sf"/>
</dbReference>
<protein>
    <submittedName>
        <fullName evidence="2">IS630 family transposase</fullName>
    </submittedName>
</protein>
<dbReference type="Proteomes" id="UP000567293">
    <property type="component" value="Unassembled WGS sequence"/>
</dbReference>
<evidence type="ECO:0000259" key="1">
    <source>
        <dbReference type="Pfam" id="PF13358"/>
    </source>
</evidence>
<dbReference type="Gene3D" id="3.30.420.10">
    <property type="entry name" value="Ribonuclease H-like superfamily/Ribonuclease H"/>
    <property type="match status" value="1"/>
</dbReference>
<dbReference type="InterPro" id="IPR038717">
    <property type="entry name" value="Tc1-like_DDE_dom"/>
</dbReference>
<accession>A0A7V8SXB7</accession>
<proteinExistence type="predicted"/>
<comment type="caution">
    <text evidence="2">The sequence shown here is derived from an EMBL/GenBank/DDBJ whole genome shotgun (WGS) entry which is preliminary data.</text>
</comment>
<dbReference type="PANTHER" id="PTHR30347:SF1">
    <property type="entry name" value="MECHANOSENSITIVE CHANNEL MSCK"/>
    <property type="match status" value="1"/>
</dbReference>
<dbReference type="PANTHER" id="PTHR30347">
    <property type="entry name" value="POTASSIUM CHANNEL RELATED"/>
    <property type="match status" value="1"/>
</dbReference>
<dbReference type="InterPro" id="IPR047655">
    <property type="entry name" value="Transpos_IS630-like"/>
</dbReference>
<gene>
    <name evidence="2" type="ORF">HRJ53_12155</name>
</gene>
<evidence type="ECO:0000313" key="2">
    <source>
        <dbReference type="EMBL" id="MBA0085741.1"/>
    </source>
</evidence>
<dbReference type="NCBIfam" id="NF033545">
    <property type="entry name" value="transpos_IS630"/>
    <property type="match status" value="1"/>
</dbReference>
<evidence type="ECO:0000313" key="3">
    <source>
        <dbReference type="Proteomes" id="UP000567293"/>
    </source>
</evidence>
<dbReference type="SUPFAM" id="SSF46689">
    <property type="entry name" value="Homeodomain-like"/>
    <property type="match status" value="1"/>
</dbReference>
<dbReference type="EMBL" id="JACDQQ010001187">
    <property type="protein sequence ID" value="MBA0085741.1"/>
    <property type="molecule type" value="Genomic_DNA"/>
</dbReference>
<dbReference type="InterPro" id="IPR036397">
    <property type="entry name" value="RNaseH_sf"/>
</dbReference>
<dbReference type="SUPFAM" id="SSF53098">
    <property type="entry name" value="Ribonuclease H-like"/>
    <property type="match status" value="1"/>
</dbReference>